<dbReference type="InterPro" id="IPR001387">
    <property type="entry name" value="Cro/C1-type_HTH"/>
</dbReference>
<proteinExistence type="predicted"/>
<accession>A0AAW6CBU1</accession>
<dbReference type="PROSITE" id="PS50943">
    <property type="entry name" value="HTH_CROC1"/>
    <property type="match status" value="1"/>
</dbReference>
<gene>
    <name evidence="3" type="ORF">PNE06_03555</name>
</gene>
<protein>
    <submittedName>
        <fullName evidence="3">Helix-turn-helix transcriptional regulator</fullName>
    </submittedName>
</protein>
<evidence type="ECO:0000313" key="3">
    <source>
        <dbReference type="EMBL" id="MDB7932146.1"/>
    </source>
</evidence>
<dbReference type="SMART" id="SM00530">
    <property type="entry name" value="HTH_XRE"/>
    <property type="match status" value="1"/>
</dbReference>
<keyword evidence="1" id="KW-0238">DNA-binding</keyword>
<dbReference type="Gene3D" id="1.10.260.40">
    <property type="entry name" value="lambda repressor-like DNA-binding domains"/>
    <property type="match status" value="1"/>
</dbReference>
<dbReference type="PANTHER" id="PTHR46558">
    <property type="entry name" value="TRACRIPTIONAL REGULATORY PROTEIN-RELATED-RELATED"/>
    <property type="match status" value="1"/>
</dbReference>
<dbReference type="PANTHER" id="PTHR46558:SF11">
    <property type="entry name" value="HTH-TYPE TRANSCRIPTIONAL REGULATOR XRE"/>
    <property type="match status" value="1"/>
</dbReference>
<evidence type="ECO:0000259" key="2">
    <source>
        <dbReference type="PROSITE" id="PS50943"/>
    </source>
</evidence>
<evidence type="ECO:0000313" key="4">
    <source>
        <dbReference type="Proteomes" id="UP001211173"/>
    </source>
</evidence>
<dbReference type="AlphaFoldDB" id="A0AAW6CBU1"/>
<sequence>MDSFGIKLKRLRAEKELTQKELSSLLGLTRATISSYERCALYPSVDALVNICRFFNVSADYMLGLSDINTFDTSYLTDQQELIIRALLDEFRGRNSKI</sequence>
<reference evidence="3" key="1">
    <citation type="submission" date="2023-01" db="EMBL/GenBank/DDBJ databases">
        <title>Human gut microbiome strain richness.</title>
        <authorList>
            <person name="Chen-Liaw A."/>
        </authorList>
    </citation>
    <scope>NUCLEOTIDE SEQUENCE</scope>
    <source>
        <strain evidence="3">1001287st1_F4_1001285I_161205</strain>
    </source>
</reference>
<dbReference type="CDD" id="cd00093">
    <property type="entry name" value="HTH_XRE"/>
    <property type="match status" value="1"/>
</dbReference>
<name>A0AAW6CBU1_FLAPL</name>
<dbReference type="EMBL" id="JAQLWV010000004">
    <property type="protein sequence ID" value="MDB7932146.1"/>
    <property type="molecule type" value="Genomic_DNA"/>
</dbReference>
<evidence type="ECO:0000256" key="1">
    <source>
        <dbReference type="ARBA" id="ARBA00023125"/>
    </source>
</evidence>
<dbReference type="SUPFAM" id="SSF47413">
    <property type="entry name" value="lambda repressor-like DNA-binding domains"/>
    <property type="match status" value="1"/>
</dbReference>
<dbReference type="Pfam" id="PF01381">
    <property type="entry name" value="HTH_3"/>
    <property type="match status" value="1"/>
</dbReference>
<dbReference type="Proteomes" id="UP001211173">
    <property type="component" value="Unassembled WGS sequence"/>
</dbReference>
<dbReference type="GO" id="GO:0003677">
    <property type="term" value="F:DNA binding"/>
    <property type="evidence" value="ECO:0007669"/>
    <property type="project" value="UniProtKB-KW"/>
</dbReference>
<dbReference type="InterPro" id="IPR010982">
    <property type="entry name" value="Lambda_DNA-bd_dom_sf"/>
</dbReference>
<dbReference type="RefSeq" id="WP_195325238.1">
    <property type="nucleotide sequence ID" value="NZ_JADMVZ010000006.1"/>
</dbReference>
<feature type="domain" description="HTH cro/C1-type" evidence="2">
    <location>
        <begin position="8"/>
        <end position="62"/>
    </location>
</feature>
<comment type="caution">
    <text evidence="3">The sequence shown here is derived from an EMBL/GenBank/DDBJ whole genome shotgun (WGS) entry which is preliminary data.</text>
</comment>
<organism evidence="3 4">
    <name type="scientific">Flavonifractor plautii</name>
    <name type="common">Fusobacterium plautii</name>
    <dbReference type="NCBI Taxonomy" id="292800"/>
    <lineage>
        <taxon>Bacteria</taxon>
        <taxon>Bacillati</taxon>
        <taxon>Bacillota</taxon>
        <taxon>Clostridia</taxon>
        <taxon>Eubacteriales</taxon>
        <taxon>Oscillospiraceae</taxon>
        <taxon>Flavonifractor</taxon>
    </lineage>
</organism>